<accession>A0ABX0GUG1</accession>
<comment type="caution">
    <text evidence="2">The sequence shown here is derived from an EMBL/GenBank/DDBJ whole genome shotgun (WGS) entry which is preliminary data.</text>
</comment>
<sequence>MDQLAWLAIPVVAVVLAIAWVAWAGRTRPPADTHETVEGYRRFTAALDSAARSGRVEEPASTDDDPDPGARR</sequence>
<evidence type="ECO:0000256" key="1">
    <source>
        <dbReference type="SAM" id="MobiDB-lite"/>
    </source>
</evidence>
<feature type="compositionally biased region" description="Acidic residues" evidence="1">
    <location>
        <begin position="60"/>
        <end position="72"/>
    </location>
</feature>
<gene>
    <name evidence="2" type="ORF">G9H71_05770</name>
</gene>
<evidence type="ECO:0008006" key="4">
    <source>
        <dbReference type="Google" id="ProtNLM"/>
    </source>
</evidence>
<protein>
    <recommendedName>
        <fullName evidence="4">Secreted protein</fullName>
    </recommendedName>
</protein>
<dbReference type="Proteomes" id="UP000800981">
    <property type="component" value="Unassembled WGS sequence"/>
</dbReference>
<name>A0ABX0GUG1_9ACTN</name>
<dbReference type="EMBL" id="JAANNP010000002">
    <property type="protein sequence ID" value="NHC13289.1"/>
    <property type="molecule type" value="Genomic_DNA"/>
</dbReference>
<dbReference type="RefSeq" id="WP_166279477.1">
    <property type="nucleotide sequence ID" value="NZ_JAANNP010000002.1"/>
</dbReference>
<evidence type="ECO:0000313" key="3">
    <source>
        <dbReference type="Proteomes" id="UP000800981"/>
    </source>
</evidence>
<organism evidence="2 3">
    <name type="scientific">Motilibacter deserti</name>
    <dbReference type="NCBI Taxonomy" id="2714956"/>
    <lineage>
        <taxon>Bacteria</taxon>
        <taxon>Bacillati</taxon>
        <taxon>Actinomycetota</taxon>
        <taxon>Actinomycetes</taxon>
        <taxon>Motilibacterales</taxon>
        <taxon>Motilibacteraceae</taxon>
        <taxon>Motilibacter</taxon>
    </lineage>
</organism>
<feature type="region of interest" description="Disordered" evidence="1">
    <location>
        <begin position="50"/>
        <end position="72"/>
    </location>
</feature>
<keyword evidence="3" id="KW-1185">Reference proteome</keyword>
<proteinExistence type="predicted"/>
<evidence type="ECO:0000313" key="2">
    <source>
        <dbReference type="EMBL" id="NHC13289.1"/>
    </source>
</evidence>
<reference evidence="2 3" key="1">
    <citation type="submission" date="2020-03" db="EMBL/GenBank/DDBJ databases">
        <title>Two novel Motilibacter sp.</title>
        <authorList>
            <person name="Liu S."/>
        </authorList>
    </citation>
    <scope>NUCLEOTIDE SEQUENCE [LARGE SCALE GENOMIC DNA]</scope>
    <source>
        <strain evidence="2 3">E257</strain>
    </source>
</reference>